<protein>
    <submittedName>
        <fullName evidence="4">Delta(12)-fatty-acid desaturase</fullName>
    </submittedName>
</protein>
<evidence type="ECO:0000313" key="4">
    <source>
        <dbReference type="EMBL" id="QDZ17765.1"/>
    </source>
</evidence>
<reference evidence="4 5" key="1">
    <citation type="submission" date="2018-07" db="EMBL/GenBank/DDBJ databases">
        <title>The complete nuclear genome of the prasinophyte Chloropicon primus (CCMP1205).</title>
        <authorList>
            <person name="Pombert J.-F."/>
            <person name="Otis C."/>
            <person name="Turmel M."/>
            <person name="Lemieux C."/>
        </authorList>
    </citation>
    <scope>NUCLEOTIDE SEQUENCE [LARGE SCALE GENOMIC DNA]</scope>
    <source>
        <strain evidence="4 5">CCMP1205</strain>
    </source>
</reference>
<evidence type="ECO:0000256" key="2">
    <source>
        <dbReference type="SAM" id="Phobius"/>
    </source>
</evidence>
<dbReference type="STRING" id="1764295.A0A5B8MDQ4"/>
<name>A0A5B8MDQ4_9CHLO</name>
<accession>A0A5B8MDQ4</accession>
<evidence type="ECO:0000313" key="5">
    <source>
        <dbReference type="Proteomes" id="UP000316726"/>
    </source>
</evidence>
<feature type="transmembrane region" description="Helical" evidence="2">
    <location>
        <begin position="332"/>
        <end position="356"/>
    </location>
</feature>
<organism evidence="4 5">
    <name type="scientific">Chloropicon primus</name>
    <dbReference type="NCBI Taxonomy" id="1764295"/>
    <lineage>
        <taxon>Eukaryota</taxon>
        <taxon>Viridiplantae</taxon>
        <taxon>Chlorophyta</taxon>
        <taxon>Chloropicophyceae</taxon>
        <taxon>Chloropicales</taxon>
        <taxon>Chloropicaceae</taxon>
        <taxon>Chloropicon</taxon>
    </lineage>
</organism>
<dbReference type="PANTHER" id="PTHR32100">
    <property type="entry name" value="OMEGA-6 FATTY ACID DESATURASE, CHLOROPLASTIC"/>
    <property type="match status" value="1"/>
</dbReference>
<keyword evidence="2" id="KW-0812">Transmembrane</keyword>
<feature type="transmembrane region" description="Helical" evidence="2">
    <location>
        <begin position="155"/>
        <end position="177"/>
    </location>
</feature>
<keyword evidence="2" id="KW-1133">Transmembrane helix</keyword>
<evidence type="ECO:0000259" key="3">
    <source>
        <dbReference type="Pfam" id="PF00487"/>
    </source>
</evidence>
<keyword evidence="5" id="KW-1185">Reference proteome</keyword>
<evidence type="ECO:0000256" key="1">
    <source>
        <dbReference type="SAM" id="MobiDB-lite"/>
    </source>
</evidence>
<dbReference type="Proteomes" id="UP000316726">
    <property type="component" value="Chromosome 1"/>
</dbReference>
<dbReference type="OrthoDB" id="1461976at2759"/>
<dbReference type="InterPro" id="IPR012171">
    <property type="entry name" value="Fatty_acid_desaturase"/>
</dbReference>
<dbReference type="CDD" id="cd03507">
    <property type="entry name" value="Delta12-FADS-like"/>
    <property type="match status" value="1"/>
</dbReference>
<feature type="domain" description="Fatty acid desaturase" evidence="3">
    <location>
        <begin position="158"/>
        <end position="430"/>
    </location>
</feature>
<sequence>MRIATKAASRARGVAGKAASRAVPRGLGLHASTRARKVTVCSSKVGRNAGTKRERSPVARKAVMDRTTATEEDNVASVSEGEEIIVPPAGYSGLEGKALRKVTKYPTKREVLAALPQECWKKDTFKSMCYGVFSASLTVALGLFAYAFIPLKLAYLPVWALYAAVNGTVATGAWVVAHECGHDAFSDNKKLQDAVGYVLHSALLVPYFSWQRSHAVHHSRTNHMEEGETHVPFTIDSVKGKANYVLKEKLGKGLWKVVNLFIHLVVGWPAYLLTGATGGSKYGVTNHFIPTKPFSDLLFPTKFLKDRVWLSDVGVATTVAALIYWGVKAKSFLPVAAVYMGPYLVTNFWLVLYTWLQHTDVDVPHFTDKDWDWVKGTFMTIDRPYPKVIDFLHHRIGTTHVAHHVAHQIPHYNARKATDALKKAFPDLYLYDPTPITKAMLRVGEKCVAVKPFPTDTGDKYLFVSDRRDVE</sequence>
<dbReference type="GO" id="GO:0016491">
    <property type="term" value="F:oxidoreductase activity"/>
    <property type="evidence" value="ECO:0007669"/>
    <property type="project" value="InterPro"/>
</dbReference>
<feature type="transmembrane region" description="Helical" evidence="2">
    <location>
        <begin position="253"/>
        <end position="271"/>
    </location>
</feature>
<dbReference type="InterPro" id="IPR005804">
    <property type="entry name" value="FA_desaturase_dom"/>
</dbReference>
<dbReference type="Pfam" id="PF00487">
    <property type="entry name" value="FA_desaturase"/>
    <property type="match status" value="1"/>
</dbReference>
<dbReference type="AlphaFoldDB" id="A0A5B8MDQ4"/>
<dbReference type="GO" id="GO:0006629">
    <property type="term" value="P:lipid metabolic process"/>
    <property type="evidence" value="ECO:0007669"/>
    <property type="project" value="InterPro"/>
</dbReference>
<dbReference type="EMBL" id="CP031034">
    <property type="protein sequence ID" value="QDZ17765.1"/>
    <property type="molecule type" value="Genomic_DNA"/>
</dbReference>
<gene>
    <name evidence="4" type="ORF">A3770_01p02830</name>
</gene>
<feature type="transmembrane region" description="Helical" evidence="2">
    <location>
        <begin position="308"/>
        <end position="325"/>
    </location>
</feature>
<feature type="region of interest" description="Disordered" evidence="1">
    <location>
        <begin position="1"/>
        <end position="20"/>
    </location>
</feature>
<feature type="transmembrane region" description="Helical" evidence="2">
    <location>
        <begin position="130"/>
        <end position="149"/>
    </location>
</feature>
<keyword evidence="2" id="KW-0472">Membrane</keyword>
<proteinExistence type="predicted"/>